<keyword evidence="2" id="KW-0812">Transmembrane</keyword>
<dbReference type="InterPro" id="IPR008965">
    <property type="entry name" value="CBM2/CBM3_carb-bd_dom_sf"/>
</dbReference>
<name>A0ABQ4BI04_9ACTN</name>
<evidence type="ECO:0000256" key="2">
    <source>
        <dbReference type="SAM" id="Phobius"/>
    </source>
</evidence>
<evidence type="ECO:0000313" key="5">
    <source>
        <dbReference type="Proteomes" id="UP000624709"/>
    </source>
</evidence>
<sequence>MNDTGSRQRRSLTVVLLDGVLRLLTITPTPKVHDPGARRGLGRYAVLAGVLAALAGTALLVVVLVRDPGDPARLPDPAAALPRVPRSADPAWPQPALPSSATATTAATSAVPASVSPSASSGSAAIVPSIRPSAGSAPATGTTPVPLTAAYQTSGGLLGAYKMTVTVANPGTTAANGWTLTVTLPRETLRVGSVTGAAATQDGSTWTFVPDTGTAPVPAGGSVAVAFTVSGATLIDAAPQACTIDGAACTG</sequence>
<evidence type="ECO:0000256" key="1">
    <source>
        <dbReference type="SAM" id="MobiDB-lite"/>
    </source>
</evidence>
<dbReference type="PROSITE" id="PS51173">
    <property type="entry name" value="CBM2"/>
    <property type="match status" value="1"/>
</dbReference>
<comment type="caution">
    <text evidence="4">The sequence shown here is derived from an EMBL/GenBank/DDBJ whole genome shotgun (WGS) entry which is preliminary data.</text>
</comment>
<evidence type="ECO:0000259" key="3">
    <source>
        <dbReference type="PROSITE" id="PS51173"/>
    </source>
</evidence>
<feature type="domain" description="CBM2" evidence="3">
    <location>
        <begin position="140"/>
        <end position="251"/>
    </location>
</feature>
<feature type="transmembrane region" description="Helical" evidence="2">
    <location>
        <begin position="41"/>
        <end position="65"/>
    </location>
</feature>
<dbReference type="SMART" id="SM00637">
    <property type="entry name" value="CBD_II"/>
    <property type="match status" value="1"/>
</dbReference>
<dbReference type="Gene3D" id="2.60.40.290">
    <property type="match status" value="1"/>
</dbReference>
<keyword evidence="2" id="KW-0472">Membrane</keyword>
<dbReference type="InterPro" id="IPR012291">
    <property type="entry name" value="CBM2_carb-bd_dom_sf"/>
</dbReference>
<keyword evidence="2" id="KW-1133">Transmembrane helix</keyword>
<dbReference type="Proteomes" id="UP000624709">
    <property type="component" value="Unassembled WGS sequence"/>
</dbReference>
<dbReference type="SUPFAM" id="SSF49384">
    <property type="entry name" value="Carbohydrate-binding domain"/>
    <property type="match status" value="1"/>
</dbReference>
<feature type="compositionally biased region" description="Low complexity" evidence="1">
    <location>
        <begin position="76"/>
        <end position="85"/>
    </location>
</feature>
<dbReference type="RefSeq" id="WP_203828282.1">
    <property type="nucleotide sequence ID" value="NZ_BAAATY010000036.1"/>
</dbReference>
<gene>
    <name evidence="4" type="ORF">Apa02nite_063350</name>
</gene>
<dbReference type="EMBL" id="BOMS01000100">
    <property type="protein sequence ID" value="GIE70227.1"/>
    <property type="molecule type" value="Genomic_DNA"/>
</dbReference>
<proteinExistence type="predicted"/>
<reference evidence="4 5" key="1">
    <citation type="submission" date="2021-01" db="EMBL/GenBank/DDBJ databases">
        <title>Whole genome shotgun sequence of Actinoplanes palleronii NBRC 14916.</title>
        <authorList>
            <person name="Komaki H."/>
            <person name="Tamura T."/>
        </authorList>
    </citation>
    <scope>NUCLEOTIDE SEQUENCE [LARGE SCALE GENOMIC DNA]</scope>
    <source>
        <strain evidence="4 5">NBRC 14916</strain>
    </source>
</reference>
<keyword evidence="5" id="KW-1185">Reference proteome</keyword>
<organism evidence="4 5">
    <name type="scientific">Actinoplanes palleronii</name>
    <dbReference type="NCBI Taxonomy" id="113570"/>
    <lineage>
        <taxon>Bacteria</taxon>
        <taxon>Bacillati</taxon>
        <taxon>Actinomycetota</taxon>
        <taxon>Actinomycetes</taxon>
        <taxon>Micromonosporales</taxon>
        <taxon>Micromonosporaceae</taxon>
        <taxon>Actinoplanes</taxon>
    </lineage>
</organism>
<protein>
    <recommendedName>
        <fullName evidence="3">CBM2 domain-containing protein</fullName>
    </recommendedName>
</protein>
<feature type="region of interest" description="Disordered" evidence="1">
    <location>
        <begin position="76"/>
        <end position="104"/>
    </location>
</feature>
<accession>A0ABQ4BI04</accession>
<evidence type="ECO:0000313" key="4">
    <source>
        <dbReference type="EMBL" id="GIE70227.1"/>
    </source>
</evidence>
<dbReference type="Pfam" id="PF00553">
    <property type="entry name" value="CBM_2"/>
    <property type="match status" value="1"/>
</dbReference>
<dbReference type="InterPro" id="IPR001919">
    <property type="entry name" value="CBD2"/>
</dbReference>